<name>A0A914XSJ8_9BILA</name>
<organism evidence="2 3">
    <name type="scientific">Plectus sambesii</name>
    <dbReference type="NCBI Taxonomy" id="2011161"/>
    <lineage>
        <taxon>Eukaryota</taxon>
        <taxon>Metazoa</taxon>
        <taxon>Ecdysozoa</taxon>
        <taxon>Nematoda</taxon>
        <taxon>Chromadorea</taxon>
        <taxon>Plectida</taxon>
        <taxon>Plectina</taxon>
        <taxon>Plectoidea</taxon>
        <taxon>Plectidae</taxon>
        <taxon>Plectus</taxon>
    </lineage>
</organism>
<reference evidence="3" key="1">
    <citation type="submission" date="2022-11" db="UniProtKB">
        <authorList>
            <consortium name="WormBaseParasite"/>
        </authorList>
    </citation>
    <scope>IDENTIFICATION</scope>
</reference>
<keyword evidence="2" id="KW-1185">Reference proteome</keyword>
<evidence type="ECO:0000313" key="3">
    <source>
        <dbReference type="WBParaSite" id="PSAMB.scaffold9371size5054.g32436.t1"/>
    </source>
</evidence>
<dbReference type="AlphaFoldDB" id="A0A914XSJ8"/>
<feature type="region of interest" description="Disordered" evidence="1">
    <location>
        <begin position="1"/>
        <end position="72"/>
    </location>
</feature>
<feature type="compositionally biased region" description="Polar residues" evidence="1">
    <location>
        <begin position="51"/>
        <end position="70"/>
    </location>
</feature>
<dbReference type="Proteomes" id="UP000887566">
    <property type="component" value="Unplaced"/>
</dbReference>
<evidence type="ECO:0000256" key="1">
    <source>
        <dbReference type="SAM" id="MobiDB-lite"/>
    </source>
</evidence>
<dbReference type="WBParaSite" id="PSAMB.scaffold9371size5054.g32436.t1">
    <property type="protein sequence ID" value="PSAMB.scaffold9371size5054.g32436.t1"/>
    <property type="gene ID" value="PSAMB.scaffold9371size5054.g32436"/>
</dbReference>
<proteinExistence type="predicted"/>
<feature type="compositionally biased region" description="Acidic residues" evidence="1">
    <location>
        <begin position="26"/>
        <end position="50"/>
    </location>
</feature>
<sequence length="257" mass="29554">MQSETDGSEEPIVLIEDDQDPKAVDDEVDEDDEEKQQEEPMNDEAEEDDPNQASATKPTRTSQQRLNVTRTPIPRTPEQRMRNAMLKLKDQNLHLRKKDELSVEETKKMDAAWLEMQTAFGVPRSEFQVKYVSPNIIMLDESDKSRGFGSTWYFGTHPKTGEKIERLTIQQYATKLQPVSSFGFAGKSAKKISLSKAEFAQLLNKLPEIMEEYVTTGETYNYLYEKAVEERGKREVVTGRFDNFGNSARYFGPTQYR</sequence>
<protein>
    <submittedName>
        <fullName evidence="3">Uncharacterized protein</fullName>
    </submittedName>
</protein>
<evidence type="ECO:0000313" key="2">
    <source>
        <dbReference type="Proteomes" id="UP000887566"/>
    </source>
</evidence>
<accession>A0A914XSJ8</accession>